<dbReference type="Proteomes" id="UP001230504">
    <property type="component" value="Unassembled WGS sequence"/>
</dbReference>
<sequence>MPISRRLSWQALGTLEHVIWHSNGICPLADHDIVRGTQLRANSLTLHERNFGRGAHTRTASQRSTIEKVDCAACMPMSFNSRHPGSNDVCSAAIQPTGKTSSDGALPSSLRHSPSWHLVLASRLGIPPWHPSMSTSMMALGEHPIDNRLLTLTLWPGKLSLLRCDSEKVPECLLCRAEPLRCTSRVHGEY</sequence>
<accession>A0AAD8V7F3</accession>
<reference evidence="1" key="1">
    <citation type="submission" date="2021-06" db="EMBL/GenBank/DDBJ databases">
        <title>Comparative genomics, transcriptomics and evolutionary studies reveal genomic signatures of adaptation to plant cell wall in hemibiotrophic fungi.</title>
        <authorList>
            <consortium name="DOE Joint Genome Institute"/>
            <person name="Baroncelli R."/>
            <person name="Diaz J.F."/>
            <person name="Benocci T."/>
            <person name="Peng M."/>
            <person name="Battaglia E."/>
            <person name="Haridas S."/>
            <person name="Andreopoulos W."/>
            <person name="Labutti K."/>
            <person name="Pangilinan J."/>
            <person name="Floch G.L."/>
            <person name="Makela M.R."/>
            <person name="Henrissat B."/>
            <person name="Grigoriev I.V."/>
            <person name="Crouch J.A."/>
            <person name="De Vries R.P."/>
            <person name="Sukno S.A."/>
            <person name="Thon M.R."/>
        </authorList>
    </citation>
    <scope>NUCLEOTIDE SEQUENCE</scope>
    <source>
        <strain evidence="1">CBS 125086</strain>
    </source>
</reference>
<evidence type="ECO:0000313" key="1">
    <source>
        <dbReference type="EMBL" id="KAK1595789.1"/>
    </source>
</evidence>
<comment type="caution">
    <text evidence="1">The sequence shown here is derived from an EMBL/GenBank/DDBJ whole genome shotgun (WGS) entry which is preliminary data.</text>
</comment>
<evidence type="ECO:0000313" key="2">
    <source>
        <dbReference type="Proteomes" id="UP001230504"/>
    </source>
</evidence>
<organism evidence="1 2">
    <name type="scientific">Colletotrichum navitas</name>
    <dbReference type="NCBI Taxonomy" id="681940"/>
    <lineage>
        <taxon>Eukaryota</taxon>
        <taxon>Fungi</taxon>
        <taxon>Dikarya</taxon>
        <taxon>Ascomycota</taxon>
        <taxon>Pezizomycotina</taxon>
        <taxon>Sordariomycetes</taxon>
        <taxon>Hypocreomycetidae</taxon>
        <taxon>Glomerellales</taxon>
        <taxon>Glomerellaceae</taxon>
        <taxon>Colletotrichum</taxon>
        <taxon>Colletotrichum graminicola species complex</taxon>
    </lineage>
</organism>
<dbReference type="EMBL" id="JAHLJV010000014">
    <property type="protein sequence ID" value="KAK1595789.1"/>
    <property type="molecule type" value="Genomic_DNA"/>
</dbReference>
<proteinExistence type="predicted"/>
<dbReference type="GeneID" id="85449459"/>
<keyword evidence="2" id="KW-1185">Reference proteome</keyword>
<dbReference type="AlphaFoldDB" id="A0AAD8V7F3"/>
<gene>
    <name evidence="1" type="ORF">LY79DRAFT_91971</name>
</gene>
<name>A0AAD8V7F3_9PEZI</name>
<protein>
    <submittedName>
        <fullName evidence="1">Uncharacterized protein</fullName>
    </submittedName>
</protein>
<dbReference type="RefSeq" id="XP_060416766.1">
    <property type="nucleotide sequence ID" value="XM_060565219.1"/>
</dbReference>